<feature type="transmembrane region" description="Helical" evidence="9">
    <location>
        <begin position="188"/>
        <end position="207"/>
    </location>
</feature>
<keyword evidence="12" id="KW-1185">Reference proteome</keyword>
<evidence type="ECO:0000256" key="2">
    <source>
        <dbReference type="ARBA" id="ARBA00022448"/>
    </source>
</evidence>
<feature type="transmembrane region" description="Helical" evidence="9">
    <location>
        <begin position="360"/>
        <end position="384"/>
    </location>
</feature>
<feature type="transmembrane region" description="Helical" evidence="9">
    <location>
        <begin position="1530"/>
        <end position="1549"/>
    </location>
</feature>
<feature type="region of interest" description="Disordered" evidence="8">
    <location>
        <begin position="1936"/>
        <end position="2000"/>
    </location>
</feature>
<proteinExistence type="predicted"/>
<dbReference type="InterPro" id="IPR005821">
    <property type="entry name" value="Ion_trans_dom"/>
</dbReference>
<dbReference type="CDD" id="cd00038">
    <property type="entry name" value="CAP_ED"/>
    <property type="match status" value="1"/>
</dbReference>
<dbReference type="InterPro" id="IPR018490">
    <property type="entry name" value="cNMP-bd_dom_sf"/>
</dbReference>
<dbReference type="PRINTS" id="PR01463">
    <property type="entry name" value="EAGCHANLFMLY"/>
</dbReference>
<feature type="transmembrane region" description="Helical" evidence="9">
    <location>
        <begin position="462"/>
        <end position="480"/>
    </location>
</feature>
<comment type="caution">
    <text evidence="11">The sequence shown here is derived from an EMBL/GenBank/DDBJ whole genome shotgun (WGS) entry which is preliminary data.</text>
</comment>
<feature type="transmembrane region" description="Helical" evidence="9">
    <location>
        <begin position="49"/>
        <end position="69"/>
    </location>
</feature>
<dbReference type="InterPro" id="IPR004299">
    <property type="entry name" value="MBOAT_fam"/>
</dbReference>
<evidence type="ECO:0000256" key="4">
    <source>
        <dbReference type="ARBA" id="ARBA00022989"/>
    </source>
</evidence>
<name>A0AAD9LGZ2_9STRA</name>
<dbReference type="GO" id="GO:0016020">
    <property type="term" value="C:membrane"/>
    <property type="evidence" value="ECO:0007669"/>
    <property type="project" value="UniProtKB-SubCell"/>
</dbReference>
<dbReference type="PROSITE" id="PS50042">
    <property type="entry name" value="CNMP_BINDING_3"/>
    <property type="match status" value="2"/>
</dbReference>
<evidence type="ECO:0000256" key="1">
    <source>
        <dbReference type="ARBA" id="ARBA00004141"/>
    </source>
</evidence>
<dbReference type="InterPro" id="IPR003938">
    <property type="entry name" value="K_chnl_volt-dep_EAG/ELK/ERG"/>
</dbReference>
<sequence length="2000" mass="225640">MKPMRVIRRIRSLLSAWVVYHWRASQHNMEQSLEILRGPVDGIAHSENFPVNGFRLMVALAGCSLVAPLIHLTRGETSRHLFNVATGLFAGVFVFDTAVLHTVGTALAVYLLMMELVGRLVLPLLLAYLIAVHYYREFHSPNIVWDSAQMILTLKLSSVAFNYSDGGLPKEKKTPTMLKNELAELPALVPYFGFIFFFPTYLAGPAFEYKDYIYWMKDIRVAPVTVHLRNLFVIVVSAAGFFASLQFPVEEIDSPDFYPKASWAERCLRMCIPVVLFRFRFYLAWSLAEAASAAAGVGYVQSTGKWDGITNNDLLCVELPTNFRVAINNWNRGVARWSNTYIYQRVGLSKSGKPGLLSTMAAFFVSAGLSPGYYLFFFLGGIYIEVGKNLRRRLRSYFHYTEDRNAYPHAIFLSYFNGTSHPLAFVYDISGMFFTWVAMQYAGVAFEIMDVRRCLAIWSSWYYLPHVVSIGLLVLLNLFPQRRSMSGEKKTQFLVPTLLEQLPFPSWRELSSCSGSSLLASSSSAQPVVNSNYQGAVVCRGGSPCYTKMTGFRHHRQRMANPPRNGRALWSALKRNLPAYVGHGGRRKRAGRRMAKPRYFIDPEAPAKRMWDLLLICLVLYTTLVVPYRVCFQVEASDGFAVLESLMDVAFFIDIVFNFITGLQLPTGEVSYSFRVMVKAYLSGWFTVDFFSTLPFESLAKLFGVGNNAHAALLSAKLLRGLKVLRLFKLARIRRLGKVFANLEDAVYTNQSLVSLAKLALTMLFIAHLVACLWFAVGRSDSDKSWLISISLDPAGHVNDTNFLQYIRSVYWAIVTMTTIGYGDIVAHSNNERLLNIAVMAVGVSFFGYVIGTISTLVTNLDVAAARYDERMTVVKEYIISRSMPKYIGNKIRYHFEYFYQNRSVFREQKILHRLPSALRNEMIHHVHAKVVSSIKYFVKCPESLISDIVMAMRPFAMLKDEYVYVEREIAAHVFFIIKGKVQLVKTVKRGKEDMRLSSMGVGDHFGELEVYDHDHGNGVRICSAVAKTYSELTFLSRDAIQKISVSWPEVIKHFRESAATCSNTMRRRVDASVFDVPGKLGPRVVYHKSTDIPDIVTKTSVMSSKVAPIKPARIAPFMPIDTFQAVSDTIMEESSEYGDQQEMDTIPTTSDPAQMTDLPGPQGEKSNHAWLASQESSESPSLHAVHPLTRPFTSIAQGRKATLEALPGSPSAKAKLGSKVAAFDGLDSLEPSENQTGECEIGEFDCSPKHGKDSTPTILQEQPDFRSTPEQRYAPSIITESIPEATPYDSKETPEAVQRHHEKSLALQQLASQMAEQHAEDFPVKGRPSLGGASNESELHDMIVKIRDSPHEQPKRNLKSERVMLRGTYLFHPQEPSIVFWQFFVGIGIVYSIIVVPFRLGYDVDAVGGWYVLEMIIDSFFLMDILVNFRTAYFDEERKLIYDPHALFWKYAKGWFLLDLISTVPIDELFQAAVGTSNQTLRLFPTKLLRLFRIARLLKLTRLIKLSRVFGRIRDTVQLSPSTERLFKLLAIMSIVCHWNACIFHGVMMMSESAGYHSWCVDAFFPEDPQLIDCTDLVPVEDRYIAAVYWAFTTLTTVGYGDVKPSVHSPHELVMVIILVVVNATVFGYIISSVMTLIQNLDPSDREYRLLMTEMKDYLRDSSVSERLCKNVKMHYQHHIACTSLFPEQKLFDKMAPSLRFDVARLVAVETLFSIPLITVMEDSFKGFVSYALFLMKPVYIQRGETVCRCGSPGIETFFLVEGECDLLNSQTNLGRIIGENSVFEQYALMAQPNEIYRTVSTATAITGKCILYSLTIQGFKALEDVSPAVSTYFLSQLASVLVADDMYSLQPHQKNNVHHALRRGQKFRAVAEQTHGREKLMDLGKVAMANLYKRRGSEWSPDLLPKQLEMLAEKEKATGVAVASNVNAIANRQAEIHGSPENVENTNSMRERPETPSTIEHRDRSGNNLLYNTTQPIREGSETSERTNSRRSQSAHII</sequence>
<feature type="transmembrane region" description="Helical" evidence="9">
    <location>
        <begin position="228"/>
        <end position="249"/>
    </location>
</feature>
<gene>
    <name evidence="11" type="ORF">P3T76_010993</name>
</gene>
<protein>
    <submittedName>
        <fullName evidence="11">Potassium voltage-gated channel protein eag</fullName>
    </submittedName>
</protein>
<dbReference type="Gene3D" id="2.60.120.10">
    <property type="entry name" value="Jelly Rolls"/>
    <property type="match status" value="2"/>
</dbReference>
<dbReference type="Pfam" id="PF03062">
    <property type="entry name" value="MBOAT"/>
    <property type="match status" value="1"/>
</dbReference>
<feature type="domain" description="Cyclic nucleotide-binding" evidence="10">
    <location>
        <begin position="937"/>
        <end position="1044"/>
    </location>
</feature>
<dbReference type="SUPFAM" id="SSF51206">
    <property type="entry name" value="cAMP-binding domain-like"/>
    <property type="match status" value="2"/>
</dbReference>
<dbReference type="InterPro" id="IPR000595">
    <property type="entry name" value="cNMP-bd_dom"/>
</dbReference>
<keyword evidence="7" id="KW-0407">Ion channel</keyword>
<feature type="compositionally biased region" description="Polar residues" evidence="8">
    <location>
        <begin position="1968"/>
        <end position="1978"/>
    </location>
</feature>
<dbReference type="SMART" id="SM00100">
    <property type="entry name" value="cNMP"/>
    <property type="match status" value="2"/>
</dbReference>
<feature type="region of interest" description="Disordered" evidence="8">
    <location>
        <begin position="1317"/>
        <end position="1336"/>
    </location>
</feature>
<evidence type="ECO:0000256" key="8">
    <source>
        <dbReference type="SAM" id="MobiDB-lite"/>
    </source>
</evidence>
<dbReference type="SUPFAM" id="SSF81324">
    <property type="entry name" value="Voltage-gated potassium channels"/>
    <property type="match status" value="2"/>
</dbReference>
<comment type="subcellular location">
    <subcellularLocation>
        <location evidence="1">Membrane</location>
        <topology evidence="1">Multi-pass membrane protein</topology>
    </subcellularLocation>
</comment>
<dbReference type="Proteomes" id="UP001259832">
    <property type="component" value="Unassembled WGS sequence"/>
</dbReference>
<feature type="domain" description="Cyclic nucleotide-binding" evidence="10">
    <location>
        <begin position="1741"/>
        <end position="1824"/>
    </location>
</feature>
<dbReference type="InterPro" id="IPR014710">
    <property type="entry name" value="RmlC-like_jellyroll"/>
</dbReference>
<feature type="compositionally biased region" description="Basic and acidic residues" evidence="8">
    <location>
        <begin position="1981"/>
        <end position="1990"/>
    </location>
</feature>
<keyword evidence="2" id="KW-0813">Transport</keyword>
<evidence type="ECO:0000256" key="9">
    <source>
        <dbReference type="SAM" id="Phobius"/>
    </source>
</evidence>
<evidence type="ECO:0000256" key="7">
    <source>
        <dbReference type="ARBA" id="ARBA00023303"/>
    </source>
</evidence>
<dbReference type="Pfam" id="PF00027">
    <property type="entry name" value="cNMP_binding"/>
    <property type="match status" value="1"/>
</dbReference>
<organism evidence="11 12">
    <name type="scientific">Phytophthora citrophthora</name>
    <dbReference type="NCBI Taxonomy" id="4793"/>
    <lineage>
        <taxon>Eukaryota</taxon>
        <taxon>Sar</taxon>
        <taxon>Stramenopiles</taxon>
        <taxon>Oomycota</taxon>
        <taxon>Peronosporomycetes</taxon>
        <taxon>Peronosporales</taxon>
        <taxon>Peronosporaceae</taxon>
        <taxon>Phytophthora</taxon>
    </lineage>
</organism>
<feature type="transmembrane region" description="Helical" evidence="9">
    <location>
        <begin position="1614"/>
        <end position="1639"/>
    </location>
</feature>
<feature type="compositionally biased region" description="Basic and acidic residues" evidence="8">
    <location>
        <begin position="1951"/>
        <end position="1967"/>
    </location>
</feature>
<dbReference type="FunFam" id="1.10.287.70:FF:000123">
    <property type="entry name" value="Potassium channel KAT3"/>
    <property type="match status" value="1"/>
</dbReference>
<dbReference type="PANTHER" id="PTHR47823">
    <property type="entry name" value="ION_TRANS DOMAIN-CONTAINING PROTEIN"/>
    <property type="match status" value="1"/>
</dbReference>
<feature type="transmembrane region" description="Helical" evidence="9">
    <location>
        <begin position="423"/>
        <end position="442"/>
    </location>
</feature>
<feature type="transmembrane region" description="Helical" evidence="9">
    <location>
        <begin position="1379"/>
        <end position="1399"/>
    </location>
</feature>
<feature type="transmembrane region" description="Helical" evidence="9">
    <location>
        <begin position="1585"/>
        <end position="1602"/>
    </location>
</feature>
<dbReference type="PANTHER" id="PTHR47823:SF9">
    <property type="entry name" value="CHROMOSOME UNDETERMINED SCAFFOLD_10, WHOLE GENOME SHOTGUN SEQUENCE"/>
    <property type="match status" value="1"/>
</dbReference>
<evidence type="ECO:0000256" key="5">
    <source>
        <dbReference type="ARBA" id="ARBA00023065"/>
    </source>
</evidence>
<feature type="transmembrane region" description="Helical" evidence="9">
    <location>
        <begin position="610"/>
        <end position="628"/>
    </location>
</feature>
<feature type="transmembrane region" description="Helical" evidence="9">
    <location>
        <begin position="81"/>
        <end position="101"/>
    </location>
</feature>
<dbReference type="Gene3D" id="1.10.287.70">
    <property type="match status" value="2"/>
</dbReference>
<dbReference type="EMBL" id="JASMQC010000024">
    <property type="protein sequence ID" value="KAK1935227.1"/>
    <property type="molecule type" value="Genomic_DNA"/>
</dbReference>
<keyword evidence="6 9" id="KW-0472">Membrane</keyword>
<evidence type="ECO:0000313" key="12">
    <source>
        <dbReference type="Proteomes" id="UP001259832"/>
    </source>
</evidence>
<feature type="transmembrane region" description="Helical" evidence="9">
    <location>
        <begin position="837"/>
        <end position="858"/>
    </location>
</feature>
<evidence type="ECO:0000256" key="3">
    <source>
        <dbReference type="ARBA" id="ARBA00022692"/>
    </source>
</evidence>
<evidence type="ECO:0000259" key="10">
    <source>
        <dbReference type="PROSITE" id="PS50042"/>
    </source>
</evidence>
<evidence type="ECO:0000313" key="11">
    <source>
        <dbReference type="EMBL" id="KAK1935227.1"/>
    </source>
</evidence>
<dbReference type="GO" id="GO:0005249">
    <property type="term" value="F:voltage-gated potassium channel activity"/>
    <property type="evidence" value="ECO:0007669"/>
    <property type="project" value="InterPro"/>
</dbReference>
<keyword evidence="3 9" id="KW-0812">Transmembrane</keyword>
<dbReference type="Gene3D" id="1.10.287.630">
    <property type="entry name" value="Helix hairpin bin"/>
    <property type="match status" value="2"/>
</dbReference>
<feature type="transmembrane region" description="Helical" evidence="9">
    <location>
        <begin position="759"/>
        <end position="777"/>
    </location>
</feature>
<accession>A0AAD9LGZ2</accession>
<dbReference type="Pfam" id="PF00520">
    <property type="entry name" value="Ion_trans"/>
    <property type="match status" value="2"/>
</dbReference>
<feature type="transmembrane region" description="Helical" evidence="9">
    <location>
        <begin position="107"/>
        <end position="131"/>
    </location>
</feature>
<feature type="region of interest" description="Disordered" evidence="8">
    <location>
        <begin position="1136"/>
        <end position="1182"/>
    </location>
</feature>
<reference evidence="11" key="1">
    <citation type="submission" date="2023-08" db="EMBL/GenBank/DDBJ databases">
        <title>Reference Genome Resource for the Citrus Pathogen Phytophthora citrophthora.</title>
        <authorList>
            <person name="Moller H."/>
            <person name="Coetzee B."/>
            <person name="Rose L.J."/>
            <person name="Van Niekerk J.M."/>
        </authorList>
    </citation>
    <scope>NUCLEOTIDE SEQUENCE</scope>
    <source>
        <strain evidence="11">STE-U-9442</strain>
    </source>
</reference>
<evidence type="ECO:0000256" key="6">
    <source>
        <dbReference type="ARBA" id="ARBA00023136"/>
    </source>
</evidence>
<keyword evidence="5" id="KW-0406">Ion transport</keyword>
<keyword evidence="4 9" id="KW-1133">Transmembrane helix</keyword>